<feature type="signal peptide" evidence="1">
    <location>
        <begin position="1"/>
        <end position="26"/>
    </location>
</feature>
<dbReference type="EMBL" id="RSCJ01000007">
    <property type="protein sequence ID" value="RUR83364.1"/>
    <property type="molecule type" value="Genomic_DNA"/>
</dbReference>
<evidence type="ECO:0000313" key="3">
    <source>
        <dbReference type="Proteomes" id="UP000268857"/>
    </source>
</evidence>
<protein>
    <submittedName>
        <fullName evidence="2">Uncharacterized protein</fullName>
    </submittedName>
</protein>
<comment type="caution">
    <text evidence="2">The sequence shown here is derived from an EMBL/GenBank/DDBJ whole genome shotgun (WGS) entry which is preliminary data.</text>
</comment>
<evidence type="ECO:0000313" key="2">
    <source>
        <dbReference type="EMBL" id="RUR83364.1"/>
    </source>
</evidence>
<evidence type="ECO:0000256" key="1">
    <source>
        <dbReference type="SAM" id="SignalP"/>
    </source>
</evidence>
<dbReference type="AlphaFoldDB" id="A0A3S0Y1K3"/>
<gene>
    <name evidence="2" type="ORF">PCC6912_21970</name>
</gene>
<dbReference type="Proteomes" id="UP000268857">
    <property type="component" value="Unassembled WGS sequence"/>
</dbReference>
<feature type="chain" id="PRO_5018730479" evidence="1">
    <location>
        <begin position="27"/>
        <end position="110"/>
    </location>
</feature>
<proteinExistence type="predicted"/>
<keyword evidence="1" id="KW-0732">Signal</keyword>
<name>A0A3S0Y1K3_CHLFR</name>
<sequence length="110" mass="12787">MGRVMKPFTSLVLTTFFAAIASLTFAQTAKAQSVRPGNQYCGGYKDYRTYYPRNSYSSHSLNRLNSQCWRCFNRSANNFSTNGQNNRINHAKGYSVYDNIRYRPQRDRTF</sequence>
<reference evidence="2 3" key="1">
    <citation type="journal article" date="2019" name="Genome Biol. Evol.">
        <title>Day and night: Metabolic profiles and evolutionary relationships of six axenic non-marine cyanobacteria.</title>
        <authorList>
            <person name="Will S.E."/>
            <person name="Henke P."/>
            <person name="Boedeker C."/>
            <person name="Huang S."/>
            <person name="Brinkmann H."/>
            <person name="Rohde M."/>
            <person name="Jarek M."/>
            <person name="Friedl T."/>
            <person name="Seufert S."/>
            <person name="Schumacher M."/>
            <person name="Overmann J."/>
            <person name="Neumann-Schaal M."/>
            <person name="Petersen J."/>
        </authorList>
    </citation>
    <scope>NUCLEOTIDE SEQUENCE [LARGE SCALE GENOMIC DNA]</scope>
    <source>
        <strain evidence="2 3">PCC 6912</strain>
    </source>
</reference>
<keyword evidence="3" id="KW-1185">Reference proteome</keyword>
<accession>A0A3S0Y1K3</accession>
<organism evidence="2 3">
    <name type="scientific">Chlorogloeopsis fritschii PCC 6912</name>
    <dbReference type="NCBI Taxonomy" id="211165"/>
    <lineage>
        <taxon>Bacteria</taxon>
        <taxon>Bacillati</taxon>
        <taxon>Cyanobacteriota</taxon>
        <taxon>Cyanophyceae</taxon>
        <taxon>Nostocales</taxon>
        <taxon>Chlorogloeopsidaceae</taxon>
        <taxon>Chlorogloeopsis</taxon>
    </lineage>
</organism>